<keyword evidence="1" id="KW-0812">Transmembrane</keyword>
<reference evidence="2 3" key="3">
    <citation type="journal article" date="2010" name="BMC Genomics">
        <title>Transcriptome sequencing and comparative analysis of cucumber flowers with different sex types.</title>
        <authorList>
            <person name="Guo S."/>
            <person name="Zheng Y."/>
            <person name="Joung J.G."/>
            <person name="Liu S."/>
            <person name="Zhang Z."/>
            <person name="Crasta O.R."/>
            <person name="Sobral B.W."/>
            <person name="Xu Y."/>
            <person name="Huang S."/>
            <person name="Fei Z."/>
        </authorList>
    </citation>
    <scope>NUCLEOTIDE SEQUENCE [LARGE SCALE GENOMIC DNA]</scope>
    <source>
        <strain evidence="3">cv. 9930</strain>
    </source>
</reference>
<sequence>MTAFHLSYSNSWNSGGRMYVILALVPLHVILRLKLSSLFMACGHAYLFCRSTIVYTKVSIFFNIGLIL</sequence>
<keyword evidence="3" id="KW-1185">Reference proteome</keyword>
<feature type="transmembrane region" description="Helical" evidence="1">
    <location>
        <begin position="47"/>
        <end position="67"/>
    </location>
</feature>
<evidence type="ECO:0000313" key="2">
    <source>
        <dbReference type="EMBL" id="KGN59034.1"/>
    </source>
</evidence>
<dbReference type="EMBL" id="CM002924">
    <property type="protein sequence ID" value="KGN59034.1"/>
    <property type="molecule type" value="Genomic_DNA"/>
</dbReference>
<reference evidence="2 3" key="4">
    <citation type="journal article" date="2011" name="BMC Genomics">
        <title>RNA-Seq improves annotation of protein-coding genes in the cucumber genome.</title>
        <authorList>
            <person name="Li Z."/>
            <person name="Zhang Z."/>
            <person name="Yan P."/>
            <person name="Huang S."/>
            <person name="Fei Z."/>
            <person name="Lin K."/>
        </authorList>
    </citation>
    <scope>NUCLEOTIDE SEQUENCE [LARGE SCALE GENOMIC DNA]</scope>
    <source>
        <strain evidence="3">cv. 9930</strain>
    </source>
</reference>
<keyword evidence="1" id="KW-1133">Transmembrane helix</keyword>
<organism evidence="2 3">
    <name type="scientific">Cucumis sativus</name>
    <name type="common">Cucumber</name>
    <dbReference type="NCBI Taxonomy" id="3659"/>
    <lineage>
        <taxon>Eukaryota</taxon>
        <taxon>Viridiplantae</taxon>
        <taxon>Streptophyta</taxon>
        <taxon>Embryophyta</taxon>
        <taxon>Tracheophyta</taxon>
        <taxon>Spermatophyta</taxon>
        <taxon>Magnoliopsida</taxon>
        <taxon>eudicotyledons</taxon>
        <taxon>Gunneridae</taxon>
        <taxon>Pentapetalae</taxon>
        <taxon>rosids</taxon>
        <taxon>fabids</taxon>
        <taxon>Cucurbitales</taxon>
        <taxon>Cucurbitaceae</taxon>
        <taxon>Benincaseae</taxon>
        <taxon>Cucumis</taxon>
    </lineage>
</organism>
<keyword evidence="1" id="KW-0472">Membrane</keyword>
<reference evidence="2 3" key="1">
    <citation type="journal article" date="2009" name="Nat. Genet.">
        <title>The genome of the cucumber, Cucumis sativus L.</title>
        <authorList>
            <person name="Huang S."/>
            <person name="Li R."/>
            <person name="Zhang Z."/>
            <person name="Li L."/>
            <person name="Gu X."/>
            <person name="Fan W."/>
            <person name="Lucas W.J."/>
            <person name="Wang X."/>
            <person name="Xie B."/>
            <person name="Ni P."/>
            <person name="Ren Y."/>
            <person name="Zhu H."/>
            <person name="Li J."/>
            <person name="Lin K."/>
            <person name="Jin W."/>
            <person name="Fei Z."/>
            <person name="Li G."/>
            <person name="Staub J."/>
            <person name="Kilian A."/>
            <person name="van der Vossen E.A."/>
            <person name="Wu Y."/>
            <person name="Guo J."/>
            <person name="He J."/>
            <person name="Jia Z."/>
            <person name="Ren Y."/>
            <person name="Tian G."/>
            <person name="Lu Y."/>
            <person name="Ruan J."/>
            <person name="Qian W."/>
            <person name="Wang M."/>
            <person name="Huang Q."/>
            <person name="Li B."/>
            <person name="Xuan Z."/>
            <person name="Cao J."/>
            <person name="Asan"/>
            <person name="Wu Z."/>
            <person name="Zhang J."/>
            <person name="Cai Q."/>
            <person name="Bai Y."/>
            <person name="Zhao B."/>
            <person name="Han Y."/>
            <person name="Li Y."/>
            <person name="Li X."/>
            <person name="Wang S."/>
            <person name="Shi Q."/>
            <person name="Liu S."/>
            <person name="Cho W.K."/>
            <person name="Kim J.Y."/>
            <person name="Xu Y."/>
            <person name="Heller-Uszynska K."/>
            <person name="Miao H."/>
            <person name="Cheng Z."/>
            <person name="Zhang S."/>
            <person name="Wu J."/>
            <person name="Yang Y."/>
            <person name="Kang H."/>
            <person name="Li M."/>
            <person name="Liang H."/>
            <person name="Ren X."/>
            <person name="Shi Z."/>
            <person name="Wen M."/>
            <person name="Jian M."/>
            <person name="Yang H."/>
            <person name="Zhang G."/>
            <person name="Yang Z."/>
            <person name="Chen R."/>
            <person name="Liu S."/>
            <person name="Li J."/>
            <person name="Ma L."/>
            <person name="Liu H."/>
            <person name="Zhou Y."/>
            <person name="Zhao J."/>
            <person name="Fang X."/>
            <person name="Li G."/>
            <person name="Fang L."/>
            <person name="Li Y."/>
            <person name="Liu D."/>
            <person name="Zheng H."/>
            <person name="Zhang Y."/>
            <person name="Qin N."/>
            <person name="Li Z."/>
            <person name="Yang G."/>
            <person name="Yang S."/>
            <person name="Bolund L."/>
            <person name="Kristiansen K."/>
            <person name="Zheng H."/>
            <person name="Li S."/>
            <person name="Zhang X."/>
            <person name="Yang H."/>
            <person name="Wang J."/>
            <person name="Sun R."/>
            <person name="Zhang B."/>
            <person name="Jiang S."/>
            <person name="Wang J."/>
            <person name="Du Y."/>
            <person name="Li S."/>
        </authorList>
    </citation>
    <scope>NUCLEOTIDE SEQUENCE [LARGE SCALE GENOMIC DNA]</scope>
    <source>
        <strain evidence="3">cv. 9930</strain>
    </source>
</reference>
<protein>
    <submittedName>
        <fullName evidence="2">Uncharacterized protein</fullName>
    </submittedName>
</protein>
<feature type="transmembrane region" description="Helical" evidence="1">
    <location>
        <begin position="16"/>
        <end position="35"/>
    </location>
</feature>
<evidence type="ECO:0000313" key="3">
    <source>
        <dbReference type="Proteomes" id="UP000029981"/>
    </source>
</evidence>
<gene>
    <name evidence="2" type="ORF">Csa_3G748140</name>
</gene>
<proteinExistence type="predicted"/>
<dbReference type="Proteomes" id="UP000029981">
    <property type="component" value="Chromosome 3"/>
</dbReference>
<reference evidence="2 3" key="2">
    <citation type="journal article" date="2009" name="PLoS ONE">
        <title>An integrated genetic and cytogenetic map of the cucumber genome.</title>
        <authorList>
            <person name="Ren Y."/>
            <person name="Zhang Z."/>
            <person name="Liu J."/>
            <person name="Staub J.E."/>
            <person name="Han Y."/>
            <person name="Cheng Z."/>
            <person name="Li X."/>
            <person name="Lu J."/>
            <person name="Miao H."/>
            <person name="Kang H."/>
            <person name="Xie B."/>
            <person name="Gu X."/>
            <person name="Wang X."/>
            <person name="Du Y."/>
            <person name="Jin W."/>
            <person name="Huang S."/>
        </authorList>
    </citation>
    <scope>NUCLEOTIDE SEQUENCE [LARGE SCALE GENOMIC DNA]</scope>
    <source>
        <strain evidence="3">cv. 9930</strain>
    </source>
</reference>
<dbReference type="Gramene" id="KGN59034">
    <property type="protein sequence ID" value="KGN59034"/>
    <property type="gene ID" value="Csa_3G748140"/>
</dbReference>
<dbReference type="AlphaFoldDB" id="A0A0A0LDU0"/>
<evidence type="ECO:0000256" key="1">
    <source>
        <dbReference type="SAM" id="Phobius"/>
    </source>
</evidence>
<name>A0A0A0LDU0_CUCSA</name>
<accession>A0A0A0LDU0</accession>